<dbReference type="RefSeq" id="XP_033678549.1">
    <property type="nucleotide sequence ID" value="XM_033835932.1"/>
</dbReference>
<gene>
    <name evidence="2" type="ORF">BU26DRAFT_609563</name>
</gene>
<sequence length="374" mass="42230">MPPSRDQIYCCICGAPTIDPGYWTPDWPRKKWLTDIILLTSAHVTREQTEELDEYYRARPRARPFVEYAPSLGPAAPPDSPQRCVRLEATHKDYGLFTLPSGEEVVPLYVEYRPLRQAERGSPLYLPVHRACLTVADRYIESAALAPAPMPDSITSTRQLWKVLYRRMPGSVGGCVWELPEPHDYFGGALCRNVDWEAGDDPAAAMLHEQCPLQITNITELVLGNLKARSAYSTAVAEAPETDISPSTFPWLWDLDMDLMREKRKSGDWDWEGLARQLSLSAICESGDARLDLPLQLRNRCRIWRLLEKARVDDIAKEVFQRRAEHWHWRAFLPSNGPCPPPAGRGSCPPSSTNDGHYGPPSAHTRRPPPPELS</sequence>
<evidence type="ECO:0000313" key="2">
    <source>
        <dbReference type="EMBL" id="KAF2243545.1"/>
    </source>
</evidence>
<evidence type="ECO:0000256" key="1">
    <source>
        <dbReference type="SAM" id="MobiDB-lite"/>
    </source>
</evidence>
<name>A0A6A6HZB2_9PLEO</name>
<keyword evidence="3" id="KW-1185">Reference proteome</keyword>
<evidence type="ECO:0000313" key="3">
    <source>
        <dbReference type="Proteomes" id="UP000800094"/>
    </source>
</evidence>
<dbReference type="EMBL" id="ML987205">
    <property type="protein sequence ID" value="KAF2243545.1"/>
    <property type="molecule type" value="Genomic_DNA"/>
</dbReference>
<accession>A0A6A6HZB2</accession>
<dbReference type="Proteomes" id="UP000800094">
    <property type="component" value="Unassembled WGS sequence"/>
</dbReference>
<proteinExistence type="predicted"/>
<dbReference type="AlphaFoldDB" id="A0A6A6HZB2"/>
<dbReference type="GeneID" id="54589262"/>
<dbReference type="OrthoDB" id="3932329at2759"/>
<feature type="region of interest" description="Disordered" evidence="1">
    <location>
        <begin position="337"/>
        <end position="374"/>
    </location>
</feature>
<organism evidence="2 3">
    <name type="scientific">Trematosphaeria pertusa</name>
    <dbReference type="NCBI Taxonomy" id="390896"/>
    <lineage>
        <taxon>Eukaryota</taxon>
        <taxon>Fungi</taxon>
        <taxon>Dikarya</taxon>
        <taxon>Ascomycota</taxon>
        <taxon>Pezizomycotina</taxon>
        <taxon>Dothideomycetes</taxon>
        <taxon>Pleosporomycetidae</taxon>
        <taxon>Pleosporales</taxon>
        <taxon>Massarineae</taxon>
        <taxon>Trematosphaeriaceae</taxon>
        <taxon>Trematosphaeria</taxon>
    </lineage>
</organism>
<reference evidence="2" key="1">
    <citation type="journal article" date="2020" name="Stud. Mycol.">
        <title>101 Dothideomycetes genomes: a test case for predicting lifestyles and emergence of pathogens.</title>
        <authorList>
            <person name="Haridas S."/>
            <person name="Albert R."/>
            <person name="Binder M."/>
            <person name="Bloem J."/>
            <person name="Labutti K."/>
            <person name="Salamov A."/>
            <person name="Andreopoulos B."/>
            <person name="Baker S."/>
            <person name="Barry K."/>
            <person name="Bills G."/>
            <person name="Bluhm B."/>
            <person name="Cannon C."/>
            <person name="Castanera R."/>
            <person name="Culley D."/>
            <person name="Daum C."/>
            <person name="Ezra D."/>
            <person name="Gonzalez J."/>
            <person name="Henrissat B."/>
            <person name="Kuo A."/>
            <person name="Liang C."/>
            <person name="Lipzen A."/>
            <person name="Lutzoni F."/>
            <person name="Magnuson J."/>
            <person name="Mondo S."/>
            <person name="Nolan M."/>
            <person name="Ohm R."/>
            <person name="Pangilinan J."/>
            <person name="Park H.-J."/>
            <person name="Ramirez L."/>
            <person name="Alfaro M."/>
            <person name="Sun H."/>
            <person name="Tritt A."/>
            <person name="Yoshinaga Y."/>
            <person name="Zwiers L.-H."/>
            <person name="Turgeon B."/>
            <person name="Goodwin S."/>
            <person name="Spatafora J."/>
            <person name="Crous P."/>
            <person name="Grigoriev I."/>
        </authorList>
    </citation>
    <scope>NUCLEOTIDE SEQUENCE</scope>
    <source>
        <strain evidence="2">CBS 122368</strain>
    </source>
</reference>
<protein>
    <submittedName>
        <fullName evidence="2">Uncharacterized protein</fullName>
    </submittedName>
</protein>